<dbReference type="EMBL" id="VOIH02000010">
    <property type="protein sequence ID" value="KAF3436606.1"/>
    <property type="molecule type" value="Genomic_DNA"/>
</dbReference>
<sequence length="484" mass="54217">MENQTNALFLWVLLVLWMSVCNAKGKQYISAVGDPGMRRDELRVGFEAWNFCNEVGQEAPSMGSPRAADCFDLNNSSSLKQRIRKEDNELGVGTPFPGLSPRAVNNADLYAAEKELYLGSLCEVKDLPSPWQFWMIMLKNGNFDTNSGLCPADGKKVPPFSSNRFPCFGKECMNQPILNHQETELLDGNIMRGSFSGTYDLGSDPTNGIDGISFYQVVWEKKLGFGSWVFSHKLKTSRKYPWLMLYLRADATTGFSGGYHYDTRGMLKTLPESPNFKVRMSLDVKKGGGGKSQFYLIDIGSCWKNNGKACDGDVLTDVTRYSEMIINPETPSWCSPGSGLINCPPYHITPDNIIIHRNDTENFPYSAYHFYCGPGNAQHLEQPVIPCDAYSNPQAQEILQLLPHPVWGHYGYPTNKGDGWVGDPRTWELHVGALSSRLYFYQDPGTTPATRIWTSIDVGTEIFVSDKDEEAEWTLSDFDVLVTN</sequence>
<reference evidence="3" key="1">
    <citation type="submission" date="2020-03" db="EMBL/GenBank/DDBJ databases">
        <title>A high-quality chromosome-level genome assembly of a woody plant with both climbing and erect habits, Rhamnella rubrinervis.</title>
        <authorList>
            <person name="Lu Z."/>
            <person name="Yang Y."/>
            <person name="Zhu X."/>
            <person name="Sun Y."/>
        </authorList>
    </citation>
    <scope>NUCLEOTIDE SEQUENCE</scope>
    <source>
        <strain evidence="3">BYM</strain>
        <tissue evidence="3">Leaf</tissue>
    </source>
</reference>
<keyword evidence="4" id="KW-1185">Reference proteome</keyword>
<accession>A0A8K0DXL9</accession>
<dbReference type="PANTHER" id="PTHR33916">
    <property type="entry name" value="EXPANSIN-LIKE EG45 DOMAIN-CONTAINING PROTEIN"/>
    <property type="match status" value="1"/>
</dbReference>
<dbReference type="Proteomes" id="UP000796880">
    <property type="component" value="Unassembled WGS sequence"/>
</dbReference>
<keyword evidence="1" id="KW-0732">Signal</keyword>
<dbReference type="InterPro" id="IPR056122">
    <property type="entry name" value="DUF7705"/>
</dbReference>
<evidence type="ECO:0000313" key="4">
    <source>
        <dbReference type="Proteomes" id="UP000796880"/>
    </source>
</evidence>
<gene>
    <name evidence="3" type="ORF">FNV43_RR23698</name>
</gene>
<protein>
    <recommendedName>
        <fullName evidence="2">DUF7705 domain-containing protein</fullName>
    </recommendedName>
</protein>
<dbReference type="Pfam" id="PF24804">
    <property type="entry name" value="DUF7705"/>
    <property type="match status" value="1"/>
</dbReference>
<evidence type="ECO:0000256" key="1">
    <source>
        <dbReference type="SAM" id="SignalP"/>
    </source>
</evidence>
<dbReference type="OrthoDB" id="1901892at2759"/>
<feature type="domain" description="DUF7705" evidence="2">
    <location>
        <begin position="29"/>
        <end position="482"/>
    </location>
</feature>
<dbReference type="AlphaFoldDB" id="A0A8K0DXL9"/>
<evidence type="ECO:0000313" key="3">
    <source>
        <dbReference type="EMBL" id="KAF3436606.1"/>
    </source>
</evidence>
<evidence type="ECO:0000259" key="2">
    <source>
        <dbReference type="Pfam" id="PF24804"/>
    </source>
</evidence>
<name>A0A8K0DXL9_9ROSA</name>
<feature type="signal peptide" evidence="1">
    <location>
        <begin position="1"/>
        <end position="23"/>
    </location>
</feature>
<feature type="chain" id="PRO_5035471277" description="DUF7705 domain-containing protein" evidence="1">
    <location>
        <begin position="24"/>
        <end position="484"/>
    </location>
</feature>
<organism evidence="3 4">
    <name type="scientific">Rhamnella rubrinervis</name>
    <dbReference type="NCBI Taxonomy" id="2594499"/>
    <lineage>
        <taxon>Eukaryota</taxon>
        <taxon>Viridiplantae</taxon>
        <taxon>Streptophyta</taxon>
        <taxon>Embryophyta</taxon>
        <taxon>Tracheophyta</taxon>
        <taxon>Spermatophyta</taxon>
        <taxon>Magnoliopsida</taxon>
        <taxon>eudicotyledons</taxon>
        <taxon>Gunneridae</taxon>
        <taxon>Pentapetalae</taxon>
        <taxon>rosids</taxon>
        <taxon>fabids</taxon>
        <taxon>Rosales</taxon>
        <taxon>Rhamnaceae</taxon>
        <taxon>rhamnoid group</taxon>
        <taxon>Rhamneae</taxon>
        <taxon>Rhamnella</taxon>
    </lineage>
</organism>
<proteinExistence type="predicted"/>
<dbReference type="PANTHER" id="PTHR33916:SF8">
    <property type="entry name" value="OS05G0272800 PROTEIN"/>
    <property type="match status" value="1"/>
</dbReference>
<comment type="caution">
    <text evidence="3">The sequence shown here is derived from an EMBL/GenBank/DDBJ whole genome shotgun (WGS) entry which is preliminary data.</text>
</comment>